<reference evidence="2" key="1">
    <citation type="journal article" date="2022" name="Mol. Ecol. Resour.">
        <title>The genomes of chicory, endive, great burdock and yacon provide insights into Asteraceae palaeo-polyploidization history and plant inulin production.</title>
        <authorList>
            <person name="Fan W."/>
            <person name="Wang S."/>
            <person name="Wang H."/>
            <person name="Wang A."/>
            <person name="Jiang F."/>
            <person name="Liu H."/>
            <person name="Zhao H."/>
            <person name="Xu D."/>
            <person name="Zhang Y."/>
        </authorList>
    </citation>
    <scope>NUCLEOTIDE SEQUENCE [LARGE SCALE GENOMIC DNA]</scope>
    <source>
        <strain evidence="2">cv. Yunnan</strain>
    </source>
</reference>
<dbReference type="Proteomes" id="UP001056120">
    <property type="component" value="Linkage Group LG16"/>
</dbReference>
<accession>A0ACB9FV28</accession>
<proteinExistence type="predicted"/>
<protein>
    <submittedName>
        <fullName evidence="1">Uncharacterized protein</fullName>
    </submittedName>
</protein>
<comment type="caution">
    <text evidence="1">The sequence shown here is derived from an EMBL/GenBank/DDBJ whole genome shotgun (WGS) entry which is preliminary data.</text>
</comment>
<keyword evidence="2" id="KW-1185">Reference proteome</keyword>
<organism evidence="1 2">
    <name type="scientific">Smallanthus sonchifolius</name>
    <dbReference type="NCBI Taxonomy" id="185202"/>
    <lineage>
        <taxon>Eukaryota</taxon>
        <taxon>Viridiplantae</taxon>
        <taxon>Streptophyta</taxon>
        <taxon>Embryophyta</taxon>
        <taxon>Tracheophyta</taxon>
        <taxon>Spermatophyta</taxon>
        <taxon>Magnoliopsida</taxon>
        <taxon>eudicotyledons</taxon>
        <taxon>Gunneridae</taxon>
        <taxon>Pentapetalae</taxon>
        <taxon>asterids</taxon>
        <taxon>campanulids</taxon>
        <taxon>Asterales</taxon>
        <taxon>Asteraceae</taxon>
        <taxon>Asteroideae</taxon>
        <taxon>Heliantheae alliance</taxon>
        <taxon>Millerieae</taxon>
        <taxon>Smallanthus</taxon>
    </lineage>
</organism>
<reference evidence="1 2" key="2">
    <citation type="journal article" date="2022" name="Mol. Ecol. Resour.">
        <title>The genomes of chicory, endive, great burdock and yacon provide insights into Asteraceae paleo-polyploidization history and plant inulin production.</title>
        <authorList>
            <person name="Fan W."/>
            <person name="Wang S."/>
            <person name="Wang H."/>
            <person name="Wang A."/>
            <person name="Jiang F."/>
            <person name="Liu H."/>
            <person name="Zhao H."/>
            <person name="Xu D."/>
            <person name="Zhang Y."/>
        </authorList>
    </citation>
    <scope>NUCLEOTIDE SEQUENCE [LARGE SCALE GENOMIC DNA]</scope>
    <source>
        <strain evidence="2">cv. Yunnan</strain>
        <tissue evidence="1">Leaves</tissue>
    </source>
</reference>
<gene>
    <name evidence="1" type="ORF">L1987_49340</name>
</gene>
<dbReference type="EMBL" id="CM042033">
    <property type="protein sequence ID" value="KAI3774778.1"/>
    <property type="molecule type" value="Genomic_DNA"/>
</dbReference>
<evidence type="ECO:0000313" key="1">
    <source>
        <dbReference type="EMBL" id="KAI3774778.1"/>
    </source>
</evidence>
<name>A0ACB9FV28_9ASTR</name>
<sequence length="67" mass="7626">MDLLPTGLSASLQTSNKLWVRRLLVNCNQQLHFLQLFHFSSSHKHLSPSLHLLFTSPKSTSTLCIHN</sequence>
<evidence type="ECO:0000313" key="2">
    <source>
        <dbReference type="Proteomes" id="UP001056120"/>
    </source>
</evidence>